<dbReference type="RefSeq" id="WP_126641533.1">
    <property type="nucleotide sequence ID" value="NZ_BIFH01000034.1"/>
</dbReference>
<evidence type="ECO:0000313" key="2">
    <source>
        <dbReference type="Proteomes" id="UP000286931"/>
    </source>
</evidence>
<dbReference type="EMBL" id="BIFH01000034">
    <property type="protein sequence ID" value="GCD99759.1"/>
    <property type="molecule type" value="Genomic_DNA"/>
</dbReference>
<gene>
    <name evidence="1" type="ORF">EHYA_07481</name>
</gene>
<evidence type="ECO:0000313" key="1">
    <source>
        <dbReference type="EMBL" id="GCD99759.1"/>
    </source>
</evidence>
<protein>
    <submittedName>
        <fullName evidence="1">Uncharacterized protein</fullName>
    </submittedName>
</protein>
<sequence length="63" mass="6733">MTNTYTARSTVDDPTATALARLRELADELTAEADLAPVGSDEYLTLHTIAARIRAATATPDRS</sequence>
<dbReference type="AlphaFoldDB" id="A0A401YYQ7"/>
<reference evidence="1 2" key="1">
    <citation type="submission" date="2018-12" db="EMBL/GenBank/DDBJ databases">
        <title>Draft genome sequence of Embleya hyalina NBRC 13850T.</title>
        <authorList>
            <person name="Komaki H."/>
            <person name="Hosoyama A."/>
            <person name="Kimura A."/>
            <person name="Ichikawa N."/>
            <person name="Tamura T."/>
        </authorList>
    </citation>
    <scope>NUCLEOTIDE SEQUENCE [LARGE SCALE GENOMIC DNA]</scope>
    <source>
        <strain evidence="1 2">NBRC 13850</strain>
    </source>
</reference>
<name>A0A401YYQ7_9ACTN</name>
<accession>A0A401YYQ7</accession>
<proteinExistence type="predicted"/>
<keyword evidence="2" id="KW-1185">Reference proteome</keyword>
<organism evidence="1 2">
    <name type="scientific">Embleya hyalina</name>
    <dbReference type="NCBI Taxonomy" id="516124"/>
    <lineage>
        <taxon>Bacteria</taxon>
        <taxon>Bacillati</taxon>
        <taxon>Actinomycetota</taxon>
        <taxon>Actinomycetes</taxon>
        <taxon>Kitasatosporales</taxon>
        <taxon>Streptomycetaceae</taxon>
        <taxon>Embleya</taxon>
    </lineage>
</organism>
<comment type="caution">
    <text evidence="1">The sequence shown here is derived from an EMBL/GenBank/DDBJ whole genome shotgun (WGS) entry which is preliminary data.</text>
</comment>
<dbReference type="Proteomes" id="UP000286931">
    <property type="component" value="Unassembled WGS sequence"/>
</dbReference>